<dbReference type="PRINTS" id="PR00508">
    <property type="entry name" value="S21N4MTFRASE"/>
</dbReference>
<sequence length="388" mass="43519">MTTDAGAFELDLNTLSLGDCLEVLKQMSDNSVDVMITDPPYGIKFMGKNWDKAIPSVEIWKECQRVLKPGAFAFIMCAPRQDLLCRMTDNLEKAGLKTGFTPIYWTYASGFPKAHNIGKAIFKKAGAQQEVVETSKRLNGSYGGFQPKPAVEVILVVMKPLDQKCYTKQALLNGKGITWLNDCRVPYNCEKDKPSAGNRTCNFGEQEPKYRSKSNPEWKADETGRFPANLLVSDNILDGSSQYYSLDKWSNFHLEDLPQSVQDTFPFLAVSKPSKKEKEAGLESHEDKQICGRDIGQDMRNNPYKLRPALRKNIHPTVKPLALMTYLIKMGSRKGDVVLDPFMGSGTTCIAALLTNRRSIGIEKEEEYFSIAKERCKSALMSNYCSQN</sequence>
<evidence type="ECO:0000259" key="5">
    <source>
        <dbReference type="Pfam" id="PF01555"/>
    </source>
</evidence>
<keyword evidence="2" id="KW-0489">Methyltransferase</keyword>
<evidence type="ECO:0000256" key="4">
    <source>
        <dbReference type="RuleBase" id="RU362026"/>
    </source>
</evidence>
<evidence type="ECO:0000313" key="6">
    <source>
        <dbReference type="EMBL" id="CBX27136.1"/>
    </source>
</evidence>
<dbReference type="GO" id="GO:0005737">
    <property type="term" value="C:cytoplasm"/>
    <property type="evidence" value="ECO:0007669"/>
    <property type="project" value="TreeGrafter"/>
</dbReference>
<dbReference type="PANTHER" id="PTHR13370:SF3">
    <property type="entry name" value="TRNA (GUANINE(10)-N2)-METHYLTRANSFERASE HOMOLOG"/>
    <property type="match status" value="1"/>
</dbReference>
<feature type="domain" description="DNA methylase N-4/N-6" evidence="5">
    <location>
        <begin position="32"/>
        <end position="374"/>
    </location>
</feature>
<dbReference type="GO" id="GO:0009007">
    <property type="term" value="F:site-specific DNA-methyltransferase (adenine-specific) activity"/>
    <property type="evidence" value="ECO:0007669"/>
    <property type="project" value="TreeGrafter"/>
</dbReference>
<dbReference type="Gene3D" id="3.40.50.150">
    <property type="entry name" value="Vaccinia Virus protein VP39"/>
    <property type="match status" value="1"/>
</dbReference>
<evidence type="ECO:0000256" key="1">
    <source>
        <dbReference type="ARBA" id="ARBA00006594"/>
    </source>
</evidence>
<name>E1Y992_9BACT</name>
<dbReference type="GO" id="GO:0003677">
    <property type="term" value="F:DNA binding"/>
    <property type="evidence" value="ECO:0007669"/>
    <property type="project" value="InterPro"/>
</dbReference>
<dbReference type="GO" id="GO:0032259">
    <property type="term" value="P:methylation"/>
    <property type="evidence" value="ECO:0007669"/>
    <property type="project" value="UniProtKB-KW"/>
</dbReference>
<dbReference type="EC" id="2.1.1.-" evidence="4"/>
<dbReference type="SUPFAM" id="SSF53335">
    <property type="entry name" value="S-adenosyl-L-methionine-dependent methyltransferases"/>
    <property type="match status" value="1"/>
</dbReference>
<dbReference type="InterPro" id="IPR002052">
    <property type="entry name" value="DNA_methylase_N6_adenine_CS"/>
</dbReference>
<dbReference type="InterPro" id="IPR001091">
    <property type="entry name" value="RM_Methyltransferase"/>
</dbReference>
<dbReference type="EMBL" id="FR695864">
    <property type="protein sequence ID" value="CBX27136.1"/>
    <property type="molecule type" value="Genomic_DNA"/>
</dbReference>
<dbReference type="PANTHER" id="PTHR13370">
    <property type="entry name" value="RNA METHYLASE-RELATED"/>
    <property type="match status" value="1"/>
</dbReference>
<accession>E1Y992</accession>
<organism evidence="6">
    <name type="scientific">uncultured Desulfobacterium sp</name>
    <dbReference type="NCBI Taxonomy" id="201089"/>
    <lineage>
        <taxon>Bacteria</taxon>
        <taxon>Pseudomonadati</taxon>
        <taxon>Thermodesulfobacteriota</taxon>
        <taxon>Desulfobacteria</taxon>
        <taxon>Desulfobacterales</taxon>
        <taxon>Desulfobacteriaceae</taxon>
        <taxon>Desulfobacterium</taxon>
        <taxon>environmental samples</taxon>
    </lineage>
</organism>
<proteinExistence type="inferred from homology"/>
<dbReference type="InterPro" id="IPR002941">
    <property type="entry name" value="DNA_methylase_N4/N6"/>
</dbReference>
<dbReference type="AlphaFoldDB" id="E1Y992"/>
<reference evidence="6" key="1">
    <citation type="journal article" date="2011" name="Environ. Microbiol.">
        <title>Genomic insights into the metabolic potential of the polycyclic aromatic hydrocarbon degrading sulfate-reducing Deltaproteobacterium N47.</title>
        <authorList>
            <person name="Bergmann F."/>
            <person name="Selesi D."/>
            <person name="Weinmaier T."/>
            <person name="Tischler P."/>
            <person name="Rattei T."/>
            <person name="Meckenstock R.U."/>
        </authorList>
    </citation>
    <scope>NUCLEOTIDE SEQUENCE</scope>
</reference>
<keyword evidence="3" id="KW-0808">Transferase</keyword>
<protein>
    <recommendedName>
        <fullName evidence="4">Methyltransferase</fullName>
        <ecNumber evidence="4">2.1.1.-</ecNumber>
    </recommendedName>
</protein>
<dbReference type="Pfam" id="PF01555">
    <property type="entry name" value="N6_N4_Mtase"/>
    <property type="match status" value="1"/>
</dbReference>
<evidence type="ECO:0000256" key="3">
    <source>
        <dbReference type="ARBA" id="ARBA00022679"/>
    </source>
</evidence>
<comment type="similarity">
    <text evidence="1 4">Belongs to the N(4)/N(6)-methyltransferase family.</text>
</comment>
<dbReference type="InterPro" id="IPR029063">
    <property type="entry name" value="SAM-dependent_MTases_sf"/>
</dbReference>
<dbReference type="GO" id="GO:0008170">
    <property type="term" value="F:N-methyltransferase activity"/>
    <property type="evidence" value="ECO:0007669"/>
    <property type="project" value="InterPro"/>
</dbReference>
<dbReference type="PROSITE" id="PS00092">
    <property type="entry name" value="N6_MTASE"/>
    <property type="match status" value="1"/>
</dbReference>
<evidence type="ECO:0000256" key="2">
    <source>
        <dbReference type="ARBA" id="ARBA00022603"/>
    </source>
</evidence>
<gene>
    <name evidence="6" type="ORF">N47_A11650</name>
</gene>